<reference evidence="1" key="1">
    <citation type="submission" date="2014-05" db="EMBL/GenBank/DDBJ databases">
        <authorList>
            <person name="Chronopoulou M."/>
        </authorList>
    </citation>
    <scope>NUCLEOTIDE SEQUENCE</scope>
    <source>
        <tissue evidence="1">Whole organism</tissue>
    </source>
</reference>
<name>A0A0K2TG35_LEPSM</name>
<feature type="non-terminal residue" evidence="1">
    <location>
        <position position="1"/>
    </location>
</feature>
<dbReference type="AlphaFoldDB" id="A0A0K2TG35"/>
<accession>A0A0K2TG35</accession>
<protein>
    <submittedName>
        <fullName evidence="1">Uncharacterized protein</fullName>
    </submittedName>
</protein>
<sequence length="48" mass="5359">KTTGSIDTNKYTTFSVVCRTTDNRLFLTHSGSYQSGIQCSSLIFVNCY</sequence>
<dbReference type="EMBL" id="HACA01007186">
    <property type="protein sequence ID" value="CDW24547.1"/>
    <property type="molecule type" value="Transcribed_RNA"/>
</dbReference>
<proteinExistence type="predicted"/>
<evidence type="ECO:0000313" key="1">
    <source>
        <dbReference type="EMBL" id="CDW24547.1"/>
    </source>
</evidence>
<organism evidence="1">
    <name type="scientific">Lepeophtheirus salmonis</name>
    <name type="common">Salmon louse</name>
    <name type="synonym">Caligus salmonis</name>
    <dbReference type="NCBI Taxonomy" id="72036"/>
    <lineage>
        <taxon>Eukaryota</taxon>
        <taxon>Metazoa</taxon>
        <taxon>Ecdysozoa</taxon>
        <taxon>Arthropoda</taxon>
        <taxon>Crustacea</taxon>
        <taxon>Multicrustacea</taxon>
        <taxon>Hexanauplia</taxon>
        <taxon>Copepoda</taxon>
        <taxon>Siphonostomatoida</taxon>
        <taxon>Caligidae</taxon>
        <taxon>Lepeophtheirus</taxon>
    </lineage>
</organism>